<keyword evidence="6" id="KW-0472">Membrane</keyword>
<dbReference type="Pfam" id="PF01343">
    <property type="entry name" value="Peptidase_S49"/>
    <property type="match status" value="2"/>
</dbReference>
<dbReference type="CDD" id="cd07023">
    <property type="entry name" value="S49_Sppa_N_C"/>
    <property type="match status" value="1"/>
</dbReference>
<name>A0A5C7FGZ6_9BACT</name>
<evidence type="ECO:0000256" key="6">
    <source>
        <dbReference type="ARBA" id="ARBA00023136"/>
    </source>
</evidence>
<comment type="subcellular location">
    <subcellularLocation>
        <location evidence="1">Membrane</location>
    </subcellularLocation>
</comment>
<dbReference type="GO" id="GO:0008236">
    <property type="term" value="F:serine-type peptidase activity"/>
    <property type="evidence" value="ECO:0007669"/>
    <property type="project" value="UniProtKB-KW"/>
</dbReference>
<keyword evidence="3" id="KW-0645">Protease</keyword>
<dbReference type="InterPro" id="IPR004635">
    <property type="entry name" value="Pept_S49_SppA"/>
</dbReference>
<comment type="similarity">
    <text evidence="2">Belongs to the peptidase S49 family.</text>
</comment>
<dbReference type="InterPro" id="IPR047217">
    <property type="entry name" value="S49_SppA_67K_type_N"/>
</dbReference>
<evidence type="ECO:0000313" key="9">
    <source>
        <dbReference type="EMBL" id="TXF84250.1"/>
    </source>
</evidence>
<proteinExistence type="inferred from homology"/>
<dbReference type="CDD" id="cd07018">
    <property type="entry name" value="S49_SppA_67K_type"/>
    <property type="match status" value="1"/>
</dbReference>
<evidence type="ECO:0000256" key="3">
    <source>
        <dbReference type="ARBA" id="ARBA00022670"/>
    </source>
</evidence>
<organism evidence="9 10">
    <name type="scientific">Neolewinella aurantiaca</name>
    <dbReference type="NCBI Taxonomy" id="2602767"/>
    <lineage>
        <taxon>Bacteria</taxon>
        <taxon>Pseudomonadati</taxon>
        <taxon>Bacteroidota</taxon>
        <taxon>Saprospiria</taxon>
        <taxon>Saprospirales</taxon>
        <taxon>Lewinellaceae</taxon>
        <taxon>Neolewinella</taxon>
    </lineage>
</organism>
<evidence type="ECO:0000256" key="1">
    <source>
        <dbReference type="ARBA" id="ARBA00004370"/>
    </source>
</evidence>
<dbReference type="RefSeq" id="WP_147932805.1">
    <property type="nucleotide sequence ID" value="NZ_VOXD01000054.1"/>
</dbReference>
<dbReference type="OrthoDB" id="9764363at2"/>
<dbReference type="InterPro" id="IPR029045">
    <property type="entry name" value="ClpP/crotonase-like_dom_sf"/>
</dbReference>
<dbReference type="InterPro" id="IPR002142">
    <property type="entry name" value="Peptidase_S49"/>
</dbReference>
<feature type="active site" description="Proton donor/acceptor" evidence="7">
    <location>
        <position position="192"/>
    </location>
</feature>
<sequence length="595" mass="64098">MSNFLKILFGSCLGTLLALGALFFVGISAVVGLAGSGEQKPSVETNSILKLDLEQVPELTDNVPAAGFASFELETDPVLGVHDVVRAIEKAKEDDDIKGIYMNSMVQGGGLTKLTQIREALVDFKASGKFVVTYAPVLDQTAYYLATAGDEIFLGPLGVVDFRGLGAEVMFYKKMMDKVGVDVDVFYAGKYKSATEPFRRTDMSPENKEQVREFLTDISDLMLANIAEGRNISVADVRSKMNSLEGWKGEEAVSGGLIDGIRTRSEVDARLRELVGFDADDKLKTIELGKYFSARLKKMKARGSSEVAVLIAEGTIVDGKSENGGIGDKKYVAELERLTEDDDVKAVVLRVNSGGGSASSSENIWYAAEQLKAAGKPFVVSMGAVAASGGYYIAAGADSIFAEPMTITGSIGVFSMFPQDKGLMEDKLGLTIDTVNVGKHANGFSPFRPLDEEERAVMKMRTEAIYATFLQRVAAGRGMPLETVQEIAQGRVYAGARALELGLVDRLAGLDEAIAAATTLANLDPDDVSVGHYPYIKPPLEQLIEDLLGEDAAKGFSTAIAKDQLGPDNYRYFQMMKEVTQSQGAQARMPVMVNF</sequence>
<feature type="domain" description="Peptidase S49" evidence="8">
    <location>
        <begin position="124"/>
        <end position="276"/>
    </location>
</feature>
<evidence type="ECO:0000256" key="5">
    <source>
        <dbReference type="ARBA" id="ARBA00022825"/>
    </source>
</evidence>
<dbReference type="NCBIfam" id="TIGR00705">
    <property type="entry name" value="SppA_67K"/>
    <property type="match status" value="1"/>
</dbReference>
<dbReference type="PIRSF" id="PIRSF001217">
    <property type="entry name" value="Protease_4_SppA"/>
    <property type="match status" value="1"/>
</dbReference>
<dbReference type="InterPro" id="IPR004634">
    <property type="entry name" value="Pept_S49_pIV"/>
</dbReference>
<dbReference type="GO" id="GO:0006465">
    <property type="term" value="P:signal peptide processing"/>
    <property type="evidence" value="ECO:0007669"/>
    <property type="project" value="InterPro"/>
</dbReference>
<evidence type="ECO:0000259" key="8">
    <source>
        <dbReference type="Pfam" id="PF01343"/>
    </source>
</evidence>
<keyword evidence="4" id="KW-0378">Hydrolase</keyword>
<dbReference type="PANTHER" id="PTHR33209:SF1">
    <property type="entry name" value="PEPTIDASE S49 DOMAIN-CONTAINING PROTEIN"/>
    <property type="match status" value="1"/>
</dbReference>
<dbReference type="Proteomes" id="UP000321907">
    <property type="component" value="Unassembled WGS sequence"/>
</dbReference>
<evidence type="ECO:0000256" key="2">
    <source>
        <dbReference type="ARBA" id="ARBA00008683"/>
    </source>
</evidence>
<dbReference type="GO" id="GO:0016020">
    <property type="term" value="C:membrane"/>
    <property type="evidence" value="ECO:0007669"/>
    <property type="project" value="UniProtKB-SubCell"/>
</dbReference>
<reference evidence="9 10" key="1">
    <citation type="submission" date="2019-08" db="EMBL/GenBank/DDBJ databases">
        <title>Lewinella sp. strain SSH13 Genome sequencing and assembly.</title>
        <authorList>
            <person name="Kim I."/>
        </authorList>
    </citation>
    <scope>NUCLEOTIDE SEQUENCE [LARGE SCALE GENOMIC DNA]</scope>
    <source>
        <strain evidence="9 10">SSH13</strain>
    </source>
</reference>
<protein>
    <submittedName>
        <fullName evidence="9">Signal peptide peptidase SppA</fullName>
    </submittedName>
</protein>
<dbReference type="AlphaFoldDB" id="A0A5C7FGZ6"/>
<dbReference type="PANTHER" id="PTHR33209">
    <property type="entry name" value="PROTEASE 4"/>
    <property type="match status" value="1"/>
</dbReference>
<comment type="caution">
    <text evidence="9">The sequence shown here is derived from an EMBL/GenBank/DDBJ whole genome shotgun (WGS) entry which is preliminary data.</text>
</comment>
<evidence type="ECO:0000256" key="4">
    <source>
        <dbReference type="ARBA" id="ARBA00022801"/>
    </source>
</evidence>
<dbReference type="Gene3D" id="6.20.330.10">
    <property type="match status" value="1"/>
</dbReference>
<evidence type="ECO:0000313" key="10">
    <source>
        <dbReference type="Proteomes" id="UP000321907"/>
    </source>
</evidence>
<dbReference type="NCBIfam" id="TIGR00706">
    <property type="entry name" value="SppA_dom"/>
    <property type="match status" value="1"/>
</dbReference>
<dbReference type="Gene3D" id="3.90.226.10">
    <property type="entry name" value="2-enoyl-CoA Hydratase, Chain A, domain 1"/>
    <property type="match status" value="3"/>
</dbReference>
<accession>A0A5C7FGZ6</accession>
<feature type="domain" description="Peptidase S49" evidence="8">
    <location>
        <begin position="371"/>
        <end position="523"/>
    </location>
</feature>
<evidence type="ECO:0000256" key="7">
    <source>
        <dbReference type="PIRSR" id="PIRSR001217-1"/>
    </source>
</evidence>
<keyword evidence="5" id="KW-0720">Serine protease</keyword>
<gene>
    <name evidence="9" type="primary">sppA</name>
    <name evidence="9" type="ORF">FUA23_21295</name>
</gene>
<keyword evidence="10" id="KW-1185">Reference proteome</keyword>
<feature type="active site" description="Nucleophile" evidence="7">
    <location>
        <position position="388"/>
    </location>
</feature>
<dbReference type="EMBL" id="VOXD01000054">
    <property type="protein sequence ID" value="TXF84250.1"/>
    <property type="molecule type" value="Genomic_DNA"/>
</dbReference>
<dbReference type="SUPFAM" id="SSF52096">
    <property type="entry name" value="ClpP/crotonase"/>
    <property type="match status" value="2"/>
</dbReference>
<dbReference type="InterPro" id="IPR047272">
    <property type="entry name" value="S49_SppA_C"/>
</dbReference>